<dbReference type="EMBL" id="JACBKZ010000009">
    <property type="protein sequence ID" value="KAF5942741.1"/>
    <property type="molecule type" value="Genomic_DNA"/>
</dbReference>
<accession>A0A7J7GS30</accession>
<proteinExistence type="predicted"/>
<dbReference type="AlphaFoldDB" id="A0A7J7GS30"/>
<evidence type="ECO:0000313" key="2">
    <source>
        <dbReference type="Proteomes" id="UP000593564"/>
    </source>
</evidence>
<organism evidence="1 2">
    <name type="scientific">Camellia sinensis</name>
    <name type="common">Tea plant</name>
    <name type="synonym">Thea sinensis</name>
    <dbReference type="NCBI Taxonomy" id="4442"/>
    <lineage>
        <taxon>Eukaryota</taxon>
        <taxon>Viridiplantae</taxon>
        <taxon>Streptophyta</taxon>
        <taxon>Embryophyta</taxon>
        <taxon>Tracheophyta</taxon>
        <taxon>Spermatophyta</taxon>
        <taxon>Magnoliopsida</taxon>
        <taxon>eudicotyledons</taxon>
        <taxon>Gunneridae</taxon>
        <taxon>Pentapetalae</taxon>
        <taxon>asterids</taxon>
        <taxon>Ericales</taxon>
        <taxon>Theaceae</taxon>
        <taxon>Camellia</taxon>
    </lineage>
</organism>
<protein>
    <submittedName>
        <fullName evidence="1">Uncharacterized protein</fullName>
    </submittedName>
</protein>
<gene>
    <name evidence="1" type="ORF">HYC85_020383</name>
</gene>
<name>A0A7J7GS30_CAMSI</name>
<reference evidence="1 2" key="2">
    <citation type="submission" date="2020-07" db="EMBL/GenBank/DDBJ databases">
        <title>Genome assembly of wild tea tree DASZ reveals pedigree and selection history of tea varieties.</title>
        <authorList>
            <person name="Zhang W."/>
        </authorList>
    </citation>
    <scope>NUCLEOTIDE SEQUENCE [LARGE SCALE GENOMIC DNA]</scope>
    <source>
        <strain evidence="2">cv. G240</strain>
        <tissue evidence="1">Leaf</tissue>
    </source>
</reference>
<comment type="caution">
    <text evidence="1">The sequence shown here is derived from an EMBL/GenBank/DDBJ whole genome shotgun (WGS) entry which is preliminary data.</text>
</comment>
<evidence type="ECO:0000313" key="1">
    <source>
        <dbReference type="EMBL" id="KAF5942741.1"/>
    </source>
</evidence>
<reference evidence="2" key="1">
    <citation type="journal article" date="2020" name="Nat. Commun.">
        <title>Genome assembly of wild tea tree DASZ reveals pedigree and selection history of tea varieties.</title>
        <authorList>
            <person name="Zhang W."/>
            <person name="Zhang Y."/>
            <person name="Qiu H."/>
            <person name="Guo Y."/>
            <person name="Wan H."/>
            <person name="Zhang X."/>
            <person name="Scossa F."/>
            <person name="Alseekh S."/>
            <person name="Zhang Q."/>
            <person name="Wang P."/>
            <person name="Xu L."/>
            <person name="Schmidt M.H."/>
            <person name="Jia X."/>
            <person name="Li D."/>
            <person name="Zhu A."/>
            <person name="Guo F."/>
            <person name="Chen W."/>
            <person name="Ni D."/>
            <person name="Usadel B."/>
            <person name="Fernie A.R."/>
            <person name="Wen W."/>
        </authorList>
    </citation>
    <scope>NUCLEOTIDE SEQUENCE [LARGE SCALE GENOMIC DNA]</scope>
    <source>
        <strain evidence="2">cv. G240</strain>
    </source>
</reference>
<sequence length="81" mass="8964">MKGFNCGRLIDVHMPSNVLENTNCCVLANGITTCSDSQILTMVIDDDIKHLASFFKFLALTKVNRDVIKPAHALARLVNVF</sequence>
<dbReference type="Proteomes" id="UP000593564">
    <property type="component" value="Unassembled WGS sequence"/>
</dbReference>
<keyword evidence="2" id="KW-1185">Reference proteome</keyword>